<feature type="domain" description="Alpha-ketoglutarate-dependent dioxygenase AlkB-like" evidence="2">
    <location>
        <begin position="496"/>
        <end position="664"/>
    </location>
</feature>
<dbReference type="Proteomes" id="UP000178129">
    <property type="component" value="Unassembled WGS sequence"/>
</dbReference>
<gene>
    <name evidence="3" type="ORF">RCO7_07064</name>
</gene>
<organism evidence="3 4">
    <name type="scientific">Rhynchosporium graminicola</name>
    <dbReference type="NCBI Taxonomy" id="2792576"/>
    <lineage>
        <taxon>Eukaryota</taxon>
        <taxon>Fungi</taxon>
        <taxon>Dikarya</taxon>
        <taxon>Ascomycota</taxon>
        <taxon>Pezizomycotina</taxon>
        <taxon>Leotiomycetes</taxon>
        <taxon>Helotiales</taxon>
        <taxon>Ploettnerulaceae</taxon>
        <taxon>Rhynchosporium</taxon>
    </lineage>
</organism>
<evidence type="ECO:0000313" key="4">
    <source>
        <dbReference type="Proteomes" id="UP000178129"/>
    </source>
</evidence>
<dbReference type="GO" id="GO:0035516">
    <property type="term" value="F:broad specificity oxidative DNA demethylase activity"/>
    <property type="evidence" value="ECO:0007669"/>
    <property type="project" value="TreeGrafter"/>
</dbReference>
<dbReference type="SUPFAM" id="SSF51197">
    <property type="entry name" value="Clavaminate synthase-like"/>
    <property type="match status" value="1"/>
</dbReference>
<feature type="compositionally biased region" description="Polar residues" evidence="1">
    <location>
        <begin position="47"/>
        <end position="56"/>
    </location>
</feature>
<name>A0A1E1K0J4_9HELO</name>
<keyword evidence="4" id="KW-1185">Reference proteome</keyword>
<dbReference type="InterPro" id="IPR032852">
    <property type="entry name" value="ALKBH2"/>
</dbReference>
<dbReference type="InterPro" id="IPR027450">
    <property type="entry name" value="AlkB-like"/>
</dbReference>
<dbReference type="Gene3D" id="2.60.120.590">
    <property type="entry name" value="Alpha-ketoglutarate-dependent dioxygenase AlkB-like"/>
    <property type="match status" value="1"/>
</dbReference>
<evidence type="ECO:0000256" key="1">
    <source>
        <dbReference type="SAM" id="MobiDB-lite"/>
    </source>
</evidence>
<comment type="caution">
    <text evidence="3">The sequence shown here is derived from an EMBL/GenBank/DDBJ whole genome shotgun (WGS) entry which is preliminary data.</text>
</comment>
<dbReference type="Pfam" id="PF13532">
    <property type="entry name" value="2OG-FeII_Oxy_2"/>
    <property type="match status" value="1"/>
</dbReference>
<evidence type="ECO:0000313" key="3">
    <source>
        <dbReference type="EMBL" id="CZS91492.1"/>
    </source>
</evidence>
<proteinExistence type="predicted"/>
<dbReference type="GO" id="GO:0006307">
    <property type="term" value="P:DNA alkylation repair"/>
    <property type="evidence" value="ECO:0007669"/>
    <property type="project" value="TreeGrafter"/>
</dbReference>
<dbReference type="GO" id="GO:0008198">
    <property type="term" value="F:ferrous iron binding"/>
    <property type="evidence" value="ECO:0007669"/>
    <property type="project" value="TreeGrafter"/>
</dbReference>
<dbReference type="InParanoid" id="A0A1E1K0J4"/>
<evidence type="ECO:0000259" key="2">
    <source>
        <dbReference type="Pfam" id="PF13532"/>
    </source>
</evidence>
<reference evidence="4" key="1">
    <citation type="submission" date="2016-03" db="EMBL/GenBank/DDBJ databases">
        <authorList>
            <person name="Ploux O."/>
        </authorList>
    </citation>
    <scope>NUCLEOTIDE SEQUENCE [LARGE SCALE GENOMIC DNA]</scope>
    <source>
        <strain evidence="4">UK7</strain>
    </source>
</reference>
<dbReference type="PANTHER" id="PTHR31573">
    <property type="entry name" value="ALPHA-KETOGLUTARATE-DEPENDENT DIOXYGENASE ALKB HOMOLOG 2"/>
    <property type="match status" value="1"/>
</dbReference>
<dbReference type="EMBL" id="FJUW01000004">
    <property type="protein sequence ID" value="CZS91492.1"/>
    <property type="molecule type" value="Genomic_DNA"/>
</dbReference>
<dbReference type="STRING" id="914237.A0A1E1K0J4"/>
<feature type="region of interest" description="Disordered" evidence="1">
    <location>
        <begin position="1"/>
        <end position="112"/>
    </location>
</feature>
<protein>
    <recommendedName>
        <fullName evidence="2">Alpha-ketoglutarate-dependent dioxygenase AlkB-like domain-containing protein</fullName>
    </recommendedName>
</protein>
<accession>A0A1E1K0J4</accession>
<feature type="compositionally biased region" description="Basic residues" evidence="1">
    <location>
        <begin position="1"/>
        <end position="11"/>
    </location>
</feature>
<feature type="region of interest" description="Disordered" evidence="1">
    <location>
        <begin position="706"/>
        <end position="728"/>
    </location>
</feature>
<feature type="compositionally biased region" description="Basic residues" evidence="1">
    <location>
        <begin position="84"/>
        <end position="93"/>
    </location>
</feature>
<dbReference type="AlphaFoldDB" id="A0A1E1K0J4"/>
<dbReference type="PANTHER" id="PTHR31573:SF4">
    <property type="entry name" value="FE2OG DIOXYGENASE DOMAIN-CONTAINING PROTEIN"/>
    <property type="match status" value="1"/>
</dbReference>
<dbReference type="InterPro" id="IPR037151">
    <property type="entry name" value="AlkB-like_sf"/>
</dbReference>
<sequence>MKVILKTRRGASKALTPPTSPPLGEGSVLKLPVSQTTGLEIEKIESKGSQPSTTPPSKLETPITPPPEPKAKSRKRAAPSTSKKQPKAKKVKVQKAGSDDENSDAEDGDGQDAQRAIHLRPNLTADKPEAFSQPLVFAHTRGGLCDTVHQFKANSAGTYQNKIAGKSRYLGILCDGGVATRDHFDDQVVICTVGGGRIKNAEGQMVLKADHKPTHQLALSALESKMQNQPVVVCIGQSNTMFPVKLDAYYNVLGYFHITDVWYDRYEKSCWVIRLEAVDLLTRPAWSVKALPFVPSTPSATRAPVLTCSSCSRDTKEIYTVGWFCMTPKCDEYYQIGGELVPLEGLQYTQIFLGERTQFMGQVPTETAPVFPTDLLSGEATVQLNAEIKQGFLCPVCGCCCRRLRWNHFSCETPSCLTVYKVPRKVLTVPEVLQQKLKPSEMESHTGGGVTSSTMPMGGYMVDMYAFPDANGNQQDCYVYHFRSNEIINSQPNGSDDLFASLQQEDLDLKRQPVKTGGHVVEMVTNNFTKNFGSTYKWFVPQDSDSFEASPDVVLRVLMRNTWAANSVMEHLEIDYMPPNELLLVGYQKKNQMKFHDDGESTLGPTVTSLSLGGGAVMKWRRKKVGAQKASLPILQIYLQHGDFMVMSGVEFQRQFEHAVIPDGDLRFAITTRTILCERISDPKERAHAIKSGIIPARASEFEYDGDMDLSRESSGSEHSSDQEPSEL</sequence>
<feature type="compositionally biased region" description="Acidic residues" evidence="1">
    <location>
        <begin position="99"/>
        <end position="110"/>
    </location>
</feature>
<dbReference type="GO" id="GO:0051747">
    <property type="term" value="F:cytosine C-5 DNA demethylase activity"/>
    <property type="evidence" value="ECO:0007669"/>
    <property type="project" value="TreeGrafter"/>
</dbReference>
<feature type="compositionally biased region" description="Basic and acidic residues" evidence="1">
    <location>
        <begin position="709"/>
        <end position="722"/>
    </location>
</feature>